<protein>
    <submittedName>
        <fullName evidence="2">Uncharacterized protein</fullName>
    </submittedName>
</protein>
<proteinExistence type="predicted"/>
<feature type="region of interest" description="Disordered" evidence="1">
    <location>
        <begin position="117"/>
        <end position="136"/>
    </location>
</feature>
<evidence type="ECO:0000313" key="3">
    <source>
        <dbReference type="Proteomes" id="UP000606172"/>
    </source>
</evidence>
<keyword evidence="3" id="KW-1185">Reference proteome</keyword>
<organism evidence="2 3">
    <name type="scientific">Sinosporangium siamense</name>
    <dbReference type="NCBI Taxonomy" id="1367973"/>
    <lineage>
        <taxon>Bacteria</taxon>
        <taxon>Bacillati</taxon>
        <taxon>Actinomycetota</taxon>
        <taxon>Actinomycetes</taxon>
        <taxon>Streptosporangiales</taxon>
        <taxon>Streptosporangiaceae</taxon>
        <taxon>Sinosporangium</taxon>
    </lineage>
</organism>
<reference evidence="2" key="1">
    <citation type="submission" date="2021-01" db="EMBL/GenBank/DDBJ databases">
        <title>Whole genome shotgun sequence of Sinosporangium siamense NBRC 109515.</title>
        <authorList>
            <person name="Komaki H."/>
            <person name="Tamura T."/>
        </authorList>
    </citation>
    <scope>NUCLEOTIDE SEQUENCE</scope>
    <source>
        <strain evidence="2">NBRC 109515</strain>
    </source>
</reference>
<sequence length="136" mass="14340">MSGDAEYPLGAEQFAGPLAVRRYASGGYTLAPRLDLLTADQRGAVCTAARAPGGLTDGQAAVLLTALACGHTPDYAAHRTAAGWEQAEAELNGDGLLHAEFDPDRAEVSEDVLHSLRYHDLPEPSDGPAYPARERP</sequence>
<comment type="caution">
    <text evidence="2">The sequence shown here is derived from an EMBL/GenBank/DDBJ whole genome shotgun (WGS) entry which is preliminary data.</text>
</comment>
<dbReference type="EMBL" id="BOOW01000044">
    <property type="protein sequence ID" value="GII96351.1"/>
    <property type="molecule type" value="Genomic_DNA"/>
</dbReference>
<gene>
    <name evidence="2" type="ORF">Ssi02_65820</name>
</gene>
<dbReference type="AlphaFoldDB" id="A0A919RM65"/>
<evidence type="ECO:0000256" key="1">
    <source>
        <dbReference type="SAM" id="MobiDB-lite"/>
    </source>
</evidence>
<dbReference type="RefSeq" id="WP_204031362.1">
    <property type="nucleotide sequence ID" value="NZ_BOOW01000044.1"/>
</dbReference>
<evidence type="ECO:0000313" key="2">
    <source>
        <dbReference type="EMBL" id="GII96351.1"/>
    </source>
</evidence>
<name>A0A919RM65_9ACTN</name>
<accession>A0A919RM65</accession>
<dbReference type="Proteomes" id="UP000606172">
    <property type="component" value="Unassembled WGS sequence"/>
</dbReference>